<dbReference type="PROSITE" id="PS00018">
    <property type="entry name" value="EF_HAND_1"/>
    <property type="match status" value="2"/>
</dbReference>
<dbReference type="Gene3D" id="3.60.21.10">
    <property type="match status" value="1"/>
</dbReference>
<gene>
    <name evidence="5" type="ORF">LGLO00237_LOCUS5611</name>
</gene>
<keyword evidence="3" id="KW-0106">Calcium</keyword>
<sequence length="530" mass="59520">MRAEVDRIIREQKPDVYFVTHQGDFLSPSPLSNFDKGANMVKIMNAMKFTHICIGNHEFDHSLGDVRKRLNELKTAKILAANINFPYPEDYVELKHMRKTPLELYNCVEHDISELPNGLKLGWVGVCTEETIAFIKSGGLYSKYEGLTMSDSIKTAKKVMQRLKAEGCNYIIPLTHLNIGEDRQFAKMAKEFGVKVVLGGHDHDEYFEDENGVKIIKAGIDARKMTVTTITFPPNEQTPEVRSELVRISGVNVPEGYSYITKICDEGAAQLDKLGGALLIRPAPMGEPVLSSVDPRNRQCTVGQLFADKAKRYFRTDCCLLNSGKIRNNSEYPKGLTLVDIGSELPFKDNFMYTTQITGAELEETLKYSWAKLKGTGGFITHDSKIIYDDIAQRLVCVAGAPANSRATYSVTIPISLLNGMDHIAPLEAIGDRTNTKSIRVDALPLLQDIVTKVCVVERWAEFQVRLKDFEEADKNRDGVLTIQEFKEWVLKRSPQTREGMIELFFSTLDTSGTGTLSLEEFERKSPGRR</sequence>
<protein>
    <recommendedName>
        <fullName evidence="4">EF-hand domain-containing protein</fullName>
    </recommendedName>
</protein>
<dbReference type="SUPFAM" id="SSF47473">
    <property type="entry name" value="EF-hand"/>
    <property type="match status" value="1"/>
</dbReference>
<dbReference type="PANTHER" id="PTHR11575">
    <property type="entry name" value="5'-NUCLEOTIDASE-RELATED"/>
    <property type="match status" value="1"/>
</dbReference>
<dbReference type="SUPFAM" id="SSF56300">
    <property type="entry name" value="Metallo-dependent phosphatases"/>
    <property type="match status" value="1"/>
</dbReference>
<evidence type="ECO:0000256" key="1">
    <source>
        <dbReference type="ARBA" id="ARBA00006654"/>
    </source>
</evidence>
<proteinExistence type="inferred from homology"/>
<dbReference type="InterPro" id="IPR029052">
    <property type="entry name" value="Metallo-depent_PP-like"/>
</dbReference>
<accession>A0A7S3YI99</accession>
<evidence type="ECO:0000256" key="3">
    <source>
        <dbReference type="ARBA" id="ARBA00022837"/>
    </source>
</evidence>
<comment type="similarity">
    <text evidence="1">Belongs to the 5'-nucleotidase family.</text>
</comment>
<dbReference type="GO" id="GO:0000166">
    <property type="term" value="F:nucleotide binding"/>
    <property type="evidence" value="ECO:0007669"/>
    <property type="project" value="InterPro"/>
</dbReference>
<dbReference type="InterPro" id="IPR006146">
    <property type="entry name" value="5'-Nucleotdase_CS"/>
</dbReference>
<dbReference type="Pfam" id="PF00149">
    <property type="entry name" value="Metallophos"/>
    <property type="match status" value="1"/>
</dbReference>
<dbReference type="InterPro" id="IPR011992">
    <property type="entry name" value="EF-hand-dom_pair"/>
</dbReference>
<dbReference type="PANTHER" id="PTHR11575:SF48">
    <property type="entry name" value="5'-NUCLEOTIDASE"/>
    <property type="match status" value="1"/>
</dbReference>
<dbReference type="PROSITE" id="PS50222">
    <property type="entry name" value="EF_HAND_2"/>
    <property type="match status" value="1"/>
</dbReference>
<dbReference type="AlphaFoldDB" id="A0A7S3YI99"/>
<dbReference type="PROSITE" id="PS00786">
    <property type="entry name" value="5_NUCLEOTIDASE_2"/>
    <property type="match status" value="1"/>
</dbReference>
<dbReference type="CDD" id="cd00051">
    <property type="entry name" value="EFh"/>
    <property type="match status" value="1"/>
</dbReference>
<dbReference type="Pfam" id="PF02872">
    <property type="entry name" value="5_nucleotid_C"/>
    <property type="match status" value="1"/>
</dbReference>
<dbReference type="EMBL" id="HBIV01007566">
    <property type="protein sequence ID" value="CAE0652504.1"/>
    <property type="molecule type" value="Transcribed_RNA"/>
</dbReference>
<dbReference type="Gene3D" id="3.90.780.10">
    <property type="entry name" value="5'-Nucleotidase, C-terminal domain"/>
    <property type="match status" value="1"/>
</dbReference>
<dbReference type="InterPro" id="IPR006179">
    <property type="entry name" value="5_nucleotidase/apyrase"/>
</dbReference>
<dbReference type="InterPro" id="IPR008334">
    <property type="entry name" value="5'-Nucleotdase_C"/>
</dbReference>
<dbReference type="GO" id="GO:0005509">
    <property type="term" value="F:calcium ion binding"/>
    <property type="evidence" value="ECO:0007669"/>
    <property type="project" value="InterPro"/>
</dbReference>
<reference evidence="5" key="1">
    <citation type="submission" date="2021-01" db="EMBL/GenBank/DDBJ databases">
        <authorList>
            <person name="Corre E."/>
            <person name="Pelletier E."/>
            <person name="Niang G."/>
            <person name="Scheremetjew M."/>
            <person name="Finn R."/>
            <person name="Kale V."/>
            <person name="Holt S."/>
            <person name="Cochrane G."/>
            <person name="Meng A."/>
            <person name="Brown T."/>
            <person name="Cohen L."/>
        </authorList>
    </citation>
    <scope>NUCLEOTIDE SEQUENCE</scope>
    <source>
        <strain evidence="5">CCCM811</strain>
    </source>
</reference>
<name>A0A7S3YI99_9EUKA</name>
<evidence type="ECO:0000259" key="4">
    <source>
        <dbReference type="PROSITE" id="PS50222"/>
    </source>
</evidence>
<evidence type="ECO:0000313" key="5">
    <source>
        <dbReference type="EMBL" id="CAE0652504.1"/>
    </source>
</evidence>
<organism evidence="5">
    <name type="scientific">Lotharella globosa</name>
    <dbReference type="NCBI Taxonomy" id="91324"/>
    <lineage>
        <taxon>Eukaryota</taxon>
        <taxon>Sar</taxon>
        <taxon>Rhizaria</taxon>
        <taxon>Cercozoa</taxon>
        <taxon>Chlorarachniophyceae</taxon>
        <taxon>Lotharella</taxon>
    </lineage>
</organism>
<dbReference type="SUPFAM" id="SSF55816">
    <property type="entry name" value="5'-nucleotidase (syn. UDP-sugar hydrolase), C-terminal domain"/>
    <property type="match status" value="1"/>
</dbReference>
<dbReference type="Gene3D" id="1.10.238.10">
    <property type="entry name" value="EF-hand"/>
    <property type="match status" value="1"/>
</dbReference>
<evidence type="ECO:0000256" key="2">
    <source>
        <dbReference type="ARBA" id="ARBA00022729"/>
    </source>
</evidence>
<dbReference type="InterPro" id="IPR018247">
    <property type="entry name" value="EF_Hand_1_Ca_BS"/>
</dbReference>
<keyword evidence="2" id="KW-0732">Signal</keyword>
<dbReference type="InterPro" id="IPR004843">
    <property type="entry name" value="Calcineurin-like_PHP"/>
</dbReference>
<dbReference type="Pfam" id="PF13499">
    <property type="entry name" value="EF-hand_7"/>
    <property type="match status" value="1"/>
</dbReference>
<dbReference type="InterPro" id="IPR002048">
    <property type="entry name" value="EF_hand_dom"/>
</dbReference>
<dbReference type="InterPro" id="IPR036907">
    <property type="entry name" value="5'-Nucleotdase_C_sf"/>
</dbReference>
<dbReference type="GO" id="GO:0016788">
    <property type="term" value="F:hydrolase activity, acting on ester bonds"/>
    <property type="evidence" value="ECO:0007669"/>
    <property type="project" value="InterPro"/>
</dbReference>
<feature type="domain" description="EF-hand" evidence="4">
    <location>
        <begin position="470"/>
        <end position="496"/>
    </location>
</feature>
<dbReference type="GO" id="GO:0009166">
    <property type="term" value="P:nucleotide catabolic process"/>
    <property type="evidence" value="ECO:0007669"/>
    <property type="project" value="InterPro"/>
</dbReference>